<dbReference type="Gene3D" id="3.40.50.2300">
    <property type="match status" value="1"/>
</dbReference>
<dbReference type="GO" id="GO:0000160">
    <property type="term" value="P:phosphorelay signal transduction system"/>
    <property type="evidence" value="ECO:0007669"/>
    <property type="project" value="InterPro"/>
</dbReference>
<accession>X1JJS9</accession>
<organism evidence="2">
    <name type="scientific">marine sediment metagenome</name>
    <dbReference type="NCBI Taxonomy" id="412755"/>
    <lineage>
        <taxon>unclassified sequences</taxon>
        <taxon>metagenomes</taxon>
        <taxon>ecological metagenomes</taxon>
    </lineage>
</organism>
<dbReference type="SUPFAM" id="SSF53639">
    <property type="entry name" value="AraD/HMP-PK domain-like"/>
    <property type="match status" value="1"/>
</dbReference>
<dbReference type="InterPro" id="IPR011006">
    <property type="entry name" value="CheY-like_superfamily"/>
</dbReference>
<dbReference type="SUPFAM" id="SSF52172">
    <property type="entry name" value="CheY-like"/>
    <property type="match status" value="1"/>
</dbReference>
<sequence>MVKKVLIASESAFRRTFLSEMLGSHKDIIIVDFVRNANEAIDIIEKKSLDALILDIEFENEEWVKQFYPVMKSFPIKTIILTDKNLKTLDSSKIPIFLKSYDYIVKPNGVWKDELPKIRESVDKSGKIPDIIWDKGSIGKEPMIRLFAKNSVDMIQKLKKIVKLL</sequence>
<dbReference type="Pfam" id="PF10120">
    <property type="entry name" value="ThiN"/>
    <property type="match status" value="1"/>
</dbReference>
<protein>
    <recommendedName>
        <fullName evidence="1">Response regulatory domain-containing protein</fullName>
    </recommendedName>
</protein>
<name>X1JJS9_9ZZZZ</name>
<evidence type="ECO:0000313" key="2">
    <source>
        <dbReference type="EMBL" id="GAH78534.1"/>
    </source>
</evidence>
<dbReference type="EMBL" id="BARU01037880">
    <property type="protein sequence ID" value="GAH78534.1"/>
    <property type="molecule type" value="Genomic_DNA"/>
</dbReference>
<dbReference type="InterPro" id="IPR001789">
    <property type="entry name" value="Sig_transdc_resp-reg_receiver"/>
</dbReference>
<dbReference type="Gene3D" id="3.40.225.10">
    <property type="entry name" value="Class II aldolase/adducin N-terminal domain"/>
    <property type="match status" value="1"/>
</dbReference>
<reference evidence="2" key="1">
    <citation type="journal article" date="2014" name="Front. Microbiol.">
        <title>High frequency of phylogenetically diverse reductive dehalogenase-homologous genes in deep subseafloor sedimentary metagenomes.</title>
        <authorList>
            <person name="Kawai M."/>
            <person name="Futagami T."/>
            <person name="Toyoda A."/>
            <person name="Takaki Y."/>
            <person name="Nishi S."/>
            <person name="Hori S."/>
            <person name="Arai W."/>
            <person name="Tsubouchi T."/>
            <person name="Morono Y."/>
            <person name="Uchiyama I."/>
            <person name="Ito T."/>
            <person name="Fujiyama A."/>
            <person name="Inagaki F."/>
            <person name="Takami H."/>
        </authorList>
    </citation>
    <scope>NUCLEOTIDE SEQUENCE</scope>
    <source>
        <strain evidence="2">Expedition CK06-06</strain>
    </source>
</reference>
<dbReference type="InterPro" id="IPR036409">
    <property type="entry name" value="Aldolase_II/adducin_N_sf"/>
</dbReference>
<evidence type="ECO:0000259" key="1">
    <source>
        <dbReference type="PROSITE" id="PS50110"/>
    </source>
</evidence>
<gene>
    <name evidence="2" type="ORF">S03H2_58952</name>
</gene>
<feature type="domain" description="Response regulatory" evidence="1">
    <location>
        <begin position="4"/>
        <end position="165"/>
    </location>
</feature>
<proteinExistence type="predicted"/>
<comment type="caution">
    <text evidence="2">The sequence shown here is derived from an EMBL/GenBank/DDBJ whole genome shotgun (WGS) entry which is preliminary data.</text>
</comment>
<dbReference type="PROSITE" id="PS50110">
    <property type="entry name" value="RESPONSE_REGULATORY"/>
    <property type="match status" value="1"/>
</dbReference>
<dbReference type="AlphaFoldDB" id="X1JJS9"/>
<dbReference type="InterPro" id="IPR019293">
    <property type="entry name" value="ThiN"/>
</dbReference>